<accession>A0A4R3NRZ7</accession>
<dbReference type="EMBL" id="SMAS01000001">
    <property type="protein sequence ID" value="TCT38765.1"/>
    <property type="molecule type" value="Genomic_DNA"/>
</dbReference>
<dbReference type="InterPro" id="IPR032637">
    <property type="entry name" value="Phage_holin-like"/>
</dbReference>
<protein>
    <submittedName>
        <fullName evidence="2">Putative phage holin</fullName>
    </submittedName>
</protein>
<proteinExistence type="predicted"/>
<comment type="caution">
    <text evidence="2">The sequence shown here is derived from an EMBL/GenBank/DDBJ whole genome shotgun (WGS) entry which is preliminary data.</text>
</comment>
<dbReference type="AlphaFoldDB" id="A0A4R3NRZ7"/>
<name>A0A4R3NRZ7_9GAMM</name>
<keyword evidence="1" id="KW-0472">Membrane</keyword>
<gene>
    <name evidence="2" type="ORF">EC835_101790</name>
</gene>
<evidence type="ECO:0000313" key="2">
    <source>
        <dbReference type="EMBL" id="TCT38765.1"/>
    </source>
</evidence>
<sequence>MPSTLTGVAVSAAGGGAMGGVLLGADYGVILGAIIGASASVIASKDNNLQKVIHFFLALGSGALLAHPFSEMVQEFWQKDISPKITAIIVSALLIPILVLGANKDNLKKLFGRVGASIDRNFSSITQAIKDWRNKGGN</sequence>
<dbReference type="Proteomes" id="UP000295055">
    <property type="component" value="Unassembled WGS sequence"/>
</dbReference>
<feature type="transmembrane region" description="Helical" evidence="1">
    <location>
        <begin position="81"/>
        <end position="103"/>
    </location>
</feature>
<keyword evidence="1" id="KW-0812">Transmembrane</keyword>
<feature type="transmembrane region" description="Helical" evidence="1">
    <location>
        <begin position="29"/>
        <end position="45"/>
    </location>
</feature>
<evidence type="ECO:0000256" key="1">
    <source>
        <dbReference type="SAM" id="Phobius"/>
    </source>
</evidence>
<keyword evidence="1" id="KW-1133">Transmembrane helix</keyword>
<dbReference type="RefSeq" id="WP_132495072.1">
    <property type="nucleotide sequence ID" value="NZ_SMAS01000001.1"/>
</dbReference>
<dbReference type="Pfam" id="PF16931">
    <property type="entry name" value="Phage_holin_8"/>
    <property type="match status" value="1"/>
</dbReference>
<evidence type="ECO:0000313" key="3">
    <source>
        <dbReference type="Proteomes" id="UP000295055"/>
    </source>
</evidence>
<dbReference type="OrthoDB" id="6466720at2"/>
<reference evidence="2 3" key="1">
    <citation type="submission" date="2019-03" db="EMBL/GenBank/DDBJ databases">
        <title>Genomic analyses of the natural microbiome of Caenorhabditis elegans.</title>
        <authorList>
            <person name="Samuel B."/>
        </authorList>
    </citation>
    <scope>NUCLEOTIDE SEQUENCE [LARGE SCALE GENOMIC DNA]</scope>
    <source>
        <strain evidence="2 3">JUb102</strain>
    </source>
</reference>
<feature type="transmembrane region" description="Helical" evidence="1">
    <location>
        <begin position="52"/>
        <end position="69"/>
    </location>
</feature>
<organism evidence="2 3">
    <name type="scientific">Providencia alcalifaciens</name>
    <dbReference type="NCBI Taxonomy" id="126385"/>
    <lineage>
        <taxon>Bacteria</taxon>
        <taxon>Pseudomonadati</taxon>
        <taxon>Pseudomonadota</taxon>
        <taxon>Gammaproteobacteria</taxon>
        <taxon>Enterobacterales</taxon>
        <taxon>Morganellaceae</taxon>
        <taxon>Providencia</taxon>
    </lineage>
</organism>